<name>A0A7C5YS71_UNCC3</name>
<dbReference type="EMBL" id="DRVY01000063">
    <property type="protein sequence ID" value="HHR92295.1"/>
    <property type="molecule type" value="Genomic_DNA"/>
</dbReference>
<feature type="transmembrane region" description="Helical" evidence="1">
    <location>
        <begin position="366"/>
        <end position="391"/>
    </location>
</feature>
<sequence length="581" mass="62188">MMISFLQNKVKNLFYEFKNFKPSWHSRVCLIISSLILSFVILVSYSFSAKGQDQSSSVYSSDSAIDAICSVREQGALSEVLWGLASEIGPLPDPSQCTGLGEFILSKEPLVSSLPPEIQSQVRSGNYVHGGLIGSLAYYDSIVYDNPPASSVHYATYLAEKIGAVPAYAQQVSGADMFRPVIIIWQKARDISLTFMVIVMILLAFSILIRRKTSSEIVSPINSLVGLGVSLILIVFSYPITAFIVDIGTNVGNRFVASLLNPYINAKDLLEGLYTPGSGYNIIDMVVDIQAIGVGGTLVSIVEKIVGSSMPILSEDIQNFFGGLSRGGNMIGGLIGAIGTFFSWIITGIISQVLAATLSKEAGGSLFTLIASFVLFFVNVRVTFALFIAYVSLAAKVAISPFAFVGTAFPGGFNGIWNWVKTVLADALVFPTVFAGILLAAIFLNLRMSVLPDQCKTLRVAGSTGDRSFFFDATPYNGDDCYPALLPPRFNYLPAPIGYIQGTNADAVARTIIAVGILLVTPSAGGMWKEILGVKEFRFFQAIGASIRAGLGGFAAYMERIPSLGFGRGIAGLARTMGGSF</sequence>
<feature type="transmembrane region" description="Helical" evidence="1">
    <location>
        <begin position="191"/>
        <end position="209"/>
    </location>
</feature>
<dbReference type="AlphaFoldDB" id="A0A7C5YS71"/>
<gene>
    <name evidence="2" type="ORF">ENL96_02170</name>
</gene>
<proteinExistence type="predicted"/>
<comment type="caution">
    <text evidence="2">The sequence shown here is derived from an EMBL/GenBank/DDBJ whole genome shotgun (WGS) entry which is preliminary data.</text>
</comment>
<feature type="transmembrane region" description="Helical" evidence="1">
    <location>
        <begin position="427"/>
        <end position="446"/>
    </location>
</feature>
<feature type="transmembrane region" description="Helical" evidence="1">
    <location>
        <begin position="221"/>
        <end position="245"/>
    </location>
</feature>
<keyword evidence="1" id="KW-1133">Transmembrane helix</keyword>
<evidence type="ECO:0000256" key="1">
    <source>
        <dbReference type="SAM" id="Phobius"/>
    </source>
</evidence>
<feature type="transmembrane region" description="Helical" evidence="1">
    <location>
        <begin position="397"/>
        <end position="420"/>
    </location>
</feature>
<protein>
    <submittedName>
        <fullName evidence="2">Uncharacterized protein</fullName>
    </submittedName>
</protein>
<evidence type="ECO:0000313" key="2">
    <source>
        <dbReference type="EMBL" id="HHR92295.1"/>
    </source>
</evidence>
<reference evidence="2" key="1">
    <citation type="journal article" date="2020" name="mSystems">
        <title>Genome- and Community-Level Interaction Insights into Carbon Utilization and Element Cycling Functions of Hydrothermarchaeota in Hydrothermal Sediment.</title>
        <authorList>
            <person name="Zhou Z."/>
            <person name="Liu Y."/>
            <person name="Xu W."/>
            <person name="Pan J."/>
            <person name="Luo Z.H."/>
            <person name="Li M."/>
        </authorList>
    </citation>
    <scope>NUCLEOTIDE SEQUENCE [LARGE SCALE GENOMIC DNA]</scope>
    <source>
        <strain evidence="2">SpSt-1042</strain>
    </source>
</reference>
<keyword evidence="1" id="KW-0472">Membrane</keyword>
<accession>A0A7C5YS71</accession>
<keyword evidence="1" id="KW-0812">Transmembrane</keyword>
<feature type="transmembrane region" description="Helical" evidence="1">
    <location>
        <begin position="330"/>
        <end position="354"/>
    </location>
</feature>
<organism evidence="2">
    <name type="scientific">candidate division CPR3 bacterium</name>
    <dbReference type="NCBI Taxonomy" id="2268181"/>
    <lineage>
        <taxon>Bacteria</taxon>
        <taxon>Bacteria division CPR3</taxon>
    </lineage>
</organism>